<dbReference type="PRINTS" id="PR00723">
    <property type="entry name" value="SUBTILISIN"/>
</dbReference>
<dbReference type="InterPro" id="IPR015500">
    <property type="entry name" value="Peptidase_S8_subtilisin-rel"/>
</dbReference>
<reference evidence="7" key="1">
    <citation type="submission" date="2020-05" db="EMBL/GenBank/DDBJ databases">
        <authorList>
            <person name="Chiriac C."/>
            <person name="Salcher M."/>
            <person name="Ghai R."/>
            <person name="Kavagutti S V."/>
        </authorList>
    </citation>
    <scope>NUCLEOTIDE SEQUENCE</scope>
</reference>
<dbReference type="Pfam" id="PF00082">
    <property type="entry name" value="Peptidase_S8"/>
    <property type="match status" value="1"/>
</dbReference>
<keyword evidence="4" id="KW-0720">Serine protease</keyword>
<dbReference type="Gene3D" id="3.30.70.80">
    <property type="entry name" value="Peptidase S8 propeptide/proteinase inhibitor I9"/>
    <property type="match status" value="1"/>
</dbReference>
<keyword evidence="2" id="KW-0645">Protease</keyword>
<dbReference type="InterPro" id="IPR000209">
    <property type="entry name" value="Peptidase_S8/S53_dom"/>
</dbReference>
<dbReference type="InterPro" id="IPR013783">
    <property type="entry name" value="Ig-like_fold"/>
</dbReference>
<dbReference type="GO" id="GO:0006508">
    <property type="term" value="P:proteolysis"/>
    <property type="evidence" value="ECO:0007669"/>
    <property type="project" value="UniProtKB-KW"/>
</dbReference>
<dbReference type="CDD" id="cd04077">
    <property type="entry name" value="Peptidases_S8_PCSK9_ProteinaseK_like"/>
    <property type="match status" value="1"/>
</dbReference>
<feature type="compositionally biased region" description="Low complexity" evidence="5">
    <location>
        <begin position="36"/>
        <end position="74"/>
    </location>
</feature>
<feature type="region of interest" description="Disordered" evidence="5">
    <location>
        <begin position="428"/>
        <end position="465"/>
    </location>
</feature>
<proteinExistence type="inferred from homology"/>
<evidence type="ECO:0000313" key="7">
    <source>
        <dbReference type="EMBL" id="CAB4677181.1"/>
    </source>
</evidence>
<feature type="domain" description="Fibronectin type-III" evidence="6">
    <location>
        <begin position="463"/>
        <end position="555"/>
    </location>
</feature>
<organism evidence="7">
    <name type="scientific">freshwater metagenome</name>
    <dbReference type="NCBI Taxonomy" id="449393"/>
    <lineage>
        <taxon>unclassified sequences</taxon>
        <taxon>metagenomes</taxon>
        <taxon>ecological metagenomes</taxon>
    </lineage>
</organism>
<feature type="domain" description="Fibronectin type-III" evidence="6">
    <location>
        <begin position="572"/>
        <end position="659"/>
    </location>
</feature>
<dbReference type="PROSITE" id="PS00138">
    <property type="entry name" value="SUBTILASE_SER"/>
    <property type="match status" value="1"/>
</dbReference>
<dbReference type="EMBL" id="CAEZWV010000025">
    <property type="protein sequence ID" value="CAB4677181.1"/>
    <property type="molecule type" value="Genomic_DNA"/>
</dbReference>
<dbReference type="PROSITE" id="PS51892">
    <property type="entry name" value="SUBTILASE"/>
    <property type="match status" value="1"/>
</dbReference>
<protein>
    <submittedName>
        <fullName evidence="7">Unannotated protein</fullName>
    </submittedName>
</protein>
<dbReference type="InterPro" id="IPR022398">
    <property type="entry name" value="Peptidase_S8_His-AS"/>
</dbReference>
<dbReference type="InterPro" id="IPR036116">
    <property type="entry name" value="FN3_sf"/>
</dbReference>
<evidence type="ECO:0000259" key="6">
    <source>
        <dbReference type="PROSITE" id="PS50853"/>
    </source>
</evidence>
<dbReference type="CDD" id="cd00063">
    <property type="entry name" value="FN3"/>
    <property type="match status" value="2"/>
</dbReference>
<sequence>MKKSQRFTALIATAVLLCAAAPVLSTDPADAATPAVTTPVVTTPSSTLPSTTSPSTTTPAVTTPTVTTTTTLPPISSRGNSPLAGEKRYIIRYTDSERDEDEDKELSNNNGRLKKRLSNVFNGAIADMTPAKANLLRRSSRVLWVEEDKNVMTQATVSPTPSWGLDRIDQRTNTPTNSYSFLTNGQGVSAYIIDSGIYTSHSQFTGRTRIGFDAFGENGLDCNGHGTHVAGTVGGSTFGVAPAASLISVRVLDCSGAGSVSSVIAGIDWVINDHVSGPAIINMSLGAGKSASLESAVDRAFNDGITVVSAAGNSNVDACTNSPGGNKASGLTVGATTTTDARASYSNFGACLDLFAPGSGIVSAGISSTTASATLSGTSMAAPHVAGLVARYLSAIPTATPTQVMAAIISASTDNVVTSAGTLSPNKLAYGDPGTVPTSTSTTTPQGSTTLPPGTGTEARPSVPGVPGTPVALAGATSSWLNWTAATNGGSPITAHVVRIYRRNVLTSQVVVDADTFHTITGLTPGSTTSFTVAAMNGVGAGPFSAMSNTIIPLKSNGSFTKTQSASATNIVPEAPTRVSTSQVRSSVTILWTPPTNALATSFETVFYQNRKIVAKVVTVASGGIRVFGLKRGVYSVRVRATNVTGTGKLSRPVRTVVR</sequence>
<evidence type="ECO:0000256" key="1">
    <source>
        <dbReference type="ARBA" id="ARBA00011073"/>
    </source>
</evidence>
<evidence type="ECO:0000256" key="5">
    <source>
        <dbReference type="SAM" id="MobiDB-lite"/>
    </source>
</evidence>
<comment type="similarity">
    <text evidence="1">Belongs to the peptidase S8 family.</text>
</comment>
<dbReference type="InterPro" id="IPR037045">
    <property type="entry name" value="S8pro/Inhibitor_I9_sf"/>
</dbReference>
<dbReference type="AlphaFoldDB" id="A0A6J6MS70"/>
<dbReference type="InterPro" id="IPR023827">
    <property type="entry name" value="Peptidase_S8_Asp-AS"/>
</dbReference>
<dbReference type="InterPro" id="IPR036852">
    <property type="entry name" value="Peptidase_S8/S53_dom_sf"/>
</dbReference>
<accession>A0A6J6MS70</accession>
<dbReference type="GO" id="GO:0005615">
    <property type="term" value="C:extracellular space"/>
    <property type="evidence" value="ECO:0007669"/>
    <property type="project" value="TreeGrafter"/>
</dbReference>
<dbReference type="PROSITE" id="PS50853">
    <property type="entry name" value="FN3"/>
    <property type="match status" value="2"/>
</dbReference>
<dbReference type="InterPro" id="IPR034193">
    <property type="entry name" value="PCSK9_ProteinaseK-like"/>
</dbReference>
<keyword evidence="3" id="KW-0378">Hydrolase</keyword>
<evidence type="ECO:0000256" key="3">
    <source>
        <dbReference type="ARBA" id="ARBA00022801"/>
    </source>
</evidence>
<dbReference type="PANTHER" id="PTHR43806:SF11">
    <property type="entry name" value="CEREVISIN-RELATED"/>
    <property type="match status" value="1"/>
</dbReference>
<dbReference type="InterPro" id="IPR023828">
    <property type="entry name" value="Peptidase_S8_Ser-AS"/>
</dbReference>
<dbReference type="PROSITE" id="PS00136">
    <property type="entry name" value="SUBTILASE_ASP"/>
    <property type="match status" value="1"/>
</dbReference>
<evidence type="ECO:0000256" key="4">
    <source>
        <dbReference type="ARBA" id="ARBA00022825"/>
    </source>
</evidence>
<dbReference type="SUPFAM" id="SSF52743">
    <property type="entry name" value="Subtilisin-like"/>
    <property type="match status" value="1"/>
</dbReference>
<dbReference type="PROSITE" id="PS00137">
    <property type="entry name" value="SUBTILASE_HIS"/>
    <property type="match status" value="1"/>
</dbReference>
<dbReference type="FunFam" id="3.40.50.200:FF:000014">
    <property type="entry name" value="Proteinase K"/>
    <property type="match status" value="1"/>
</dbReference>
<dbReference type="PANTHER" id="PTHR43806">
    <property type="entry name" value="PEPTIDASE S8"/>
    <property type="match status" value="1"/>
</dbReference>
<dbReference type="SUPFAM" id="SSF49265">
    <property type="entry name" value="Fibronectin type III"/>
    <property type="match status" value="1"/>
</dbReference>
<dbReference type="Gene3D" id="3.40.50.200">
    <property type="entry name" value="Peptidase S8/S53 domain"/>
    <property type="match status" value="1"/>
</dbReference>
<dbReference type="InterPro" id="IPR003961">
    <property type="entry name" value="FN3_dom"/>
</dbReference>
<feature type="compositionally biased region" description="Low complexity" evidence="5">
    <location>
        <begin position="431"/>
        <end position="457"/>
    </location>
</feature>
<name>A0A6J6MS70_9ZZZZ</name>
<evidence type="ECO:0000256" key="2">
    <source>
        <dbReference type="ARBA" id="ARBA00022670"/>
    </source>
</evidence>
<dbReference type="Pfam" id="PF00041">
    <property type="entry name" value="fn3"/>
    <property type="match status" value="1"/>
</dbReference>
<dbReference type="InterPro" id="IPR050131">
    <property type="entry name" value="Peptidase_S8_subtilisin-like"/>
</dbReference>
<dbReference type="Gene3D" id="2.60.40.10">
    <property type="entry name" value="Immunoglobulins"/>
    <property type="match status" value="2"/>
</dbReference>
<dbReference type="SUPFAM" id="SSF54897">
    <property type="entry name" value="Protease propeptides/inhibitors"/>
    <property type="match status" value="1"/>
</dbReference>
<dbReference type="SMART" id="SM00060">
    <property type="entry name" value="FN3"/>
    <property type="match status" value="2"/>
</dbReference>
<dbReference type="GO" id="GO:0004252">
    <property type="term" value="F:serine-type endopeptidase activity"/>
    <property type="evidence" value="ECO:0007669"/>
    <property type="project" value="InterPro"/>
</dbReference>
<gene>
    <name evidence="7" type="ORF">UFOPK2295_01187</name>
</gene>
<feature type="region of interest" description="Disordered" evidence="5">
    <location>
        <begin position="36"/>
        <end position="87"/>
    </location>
</feature>